<dbReference type="PANTHER" id="PTHR12357">
    <property type="entry name" value="YTH YT521-B HOMOLOGY DOMAIN-CONTAINING"/>
    <property type="match status" value="1"/>
</dbReference>
<comment type="caution">
    <text evidence="2">The sequence shown here is derived from an EMBL/GenBank/DDBJ whole genome shotgun (WGS) entry which is preliminary data.</text>
</comment>
<sequence>MKGARWPKWSEREFTDRKVRGSNPTSASRLPCLDLGNLAVSQSSCFLRVAWQLGTERMLQLHDYYLFIDIANNEITPLHSNCAYLVHRQQVNPLVVYSVSLAIGEDVAEVQTLMTPSVTKRRVYRGMAACVPERSIELYWSQLKGSPLVNNGSMYALPHGVMPSVADPATLMMQTCSATGSTGCATPIQSVYNNTPSNASTTSGLAEHIPSQTTVPLDTGNPMSTWPATYLDPNSMWFPSTYTQPFYPSLPTNPLLNYTNTGSLLPAVATDRCYQSPTLSNTPCEKVPGSLPVSAYQSAVSAPLYSNGVRLPLKSFYGLGQSPNVMCTSNQTVSNTTTQPFGSGNNWINPTYYQQLLLQSLANSRTTAQTGVGTQFHPLFNYGLQSSDRLGTLSGGRKRGSATTGVRTIPCKGFDESELAALELRVNPPELDRSLLVRTRYFVIKSDCEYNVHQSIRHGVWCSTRTGNQCLDDAFHSVQVPKSTNTPSDSYCDRDLVMPASAPRILTGPLSHMPGHIILFFSVRSSGYLSGVAEMIGPVNPQKRCSIWQDARFRGEIPVRWLYVKNVPNNLMKHIIVDSRPVTSLRDTSEISPSTKGEELLNIVHNYCPQRMPAVSQPYCG</sequence>
<evidence type="ECO:0000313" key="3">
    <source>
        <dbReference type="Proteomes" id="UP000286415"/>
    </source>
</evidence>
<dbReference type="GO" id="GO:0005737">
    <property type="term" value="C:cytoplasm"/>
    <property type="evidence" value="ECO:0007669"/>
    <property type="project" value="TreeGrafter"/>
</dbReference>
<reference evidence="2 3" key="2">
    <citation type="journal article" date="2021" name="Genomics">
        <title>High-quality reference genome for Clonorchis sinensis.</title>
        <authorList>
            <person name="Young N.D."/>
            <person name="Stroehlein A.J."/>
            <person name="Kinkar L."/>
            <person name="Wang T."/>
            <person name="Sohn W.M."/>
            <person name="Chang B.C.H."/>
            <person name="Kaur P."/>
            <person name="Weisz D."/>
            <person name="Dudchenko O."/>
            <person name="Aiden E.L."/>
            <person name="Korhonen P.K."/>
            <person name="Gasser R.B."/>
        </authorList>
    </citation>
    <scope>NUCLEOTIDE SEQUENCE [LARGE SCALE GENOMIC DNA]</scope>
    <source>
        <strain evidence="2">Cs-k2</strain>
    </source>
</reference>
<accession>A0A8T1LXL2</accession>
<dbReference type="AlphaFoldDB" id="A0A8T1LXL2"/>
<dbReference type="InterPro" id="IPR045168">
    <property type="entry name" value="YTH_prot"/>
</dbReference>
<dbReference type="PANTHER" id="PTHR12357:SF89">
    <property type="entry name" value="YTH DOMAIN-CONTAINING FAMILY PROTEIN"/>
    <property type="match status" value="1"/>
</dbReference>
<feature type="domain" description="YTH" evidence="1">
    <location>
        <begin position="439"/>
        <end position="604"/>
    </location>
</feature>
<evidence type="ECO:0000259" key="1">
    <source>
        <dbReference type="PROSITE" id="PS50882"/>
    </source>
</evidence>
<protein>
    <submittedName>
        <fullName evidence="2">YTH domain-containing protein</fullName>
    </submittedName>
</protein>
<gene>
    <name evidence="2" type="ORF">CSKR_107636</name>
</gene>
<evidence type="ECO:0000313" key="2">
    <source>
        <dbReference type="EMBL" id="KAG5441458.1"/>
    </source>
</evidence>
<dbReference type="EMBL" id="NIRI02000077">
    <property type="protein sequence ID" value="KAG5441458.1"/>
    <property type="molecule type" value="Genomic_DNA"/>
</dbReference>
<dbReference type="Gene3D" id="3.10.590.10">
    <property type="entry name" value="ph1033 like domains"/>
    <property type="match status" value="1"/>
</dbReference>
<organism evidence="2 3">
    <name type="scientific">Clonorchis sinensis</name>
    <name type="common">Chinese liver fluke</name>
    <dbReference type="NCBI Taxonomy" id="79923"/>
    <lineage>
        <taxon>Eukaryota</taxon>
        <taxon>Metazoa</taxon>
        <taxon>Spiralia</taxon>
        <taxon>Lophotrochozoa</taxon>
        <taxon>Platyhelminthes</taxon>
        <taxon>Trematoda</taxon>
        <taxon>Digenea</taxon>
        <taxon>Opisthorchiida</taxon>
        <taxon>Opisthorchiata</taxon>
        <taxon>Opisthorchiidae</taxon>
        <taxon>Clonorchis</taxon>
    </lineage>
</organism>
<dbReference type="CDD" id="cd21134">
    <property type="entry name" value="YTH"/>
    <property type="match status" value="1"/>
</dbReference>
<proteinExistence type="predicted"/>
<name>A0A8T1LXL2_CLOSI</name>
<dbReference type="GO" id="GO:0061157">
    <property type="term" value="P:mRNA destabilization"/>
    <property type="evidence" value="ECO:0007669"/>
    <property type="project" value="TreeGrafter"/>
</dbReference>
<dbReference type="PROSITE" id="PS50882">
    <property type="entry name" value="YTH"/>
    <property type="match status" value="1"/>
</dbReference>
<dbReference type="OrthoDB" id="306690at2759"/>
<dbReference type="GO" id="GO:0003729">
    <property type="term" value="F:mRNA binding"/>
    <property type="evidence" value="ECO:0007669"/>
    <property type="project" value="TreeGrafter"/>
</dbReference>
<keyword evidence="3" id="KW-1185">Reference proteome</keyword>
<dbReference type="InterPro" id="IPR007275">
    <property type="entry name" value="YTH_domain"/>
</dbReference>
<dbReference type="Proteomes" id="UP000286415">
    <property type="component" value="Unassembled WGS sequence"/>
</dbReference>
<dbReference type="Pfam" id="PF04146">
    <property type="entry name" value="YTH"/>
    <property type="match status" value="2"/>
</dbReference>
<reference evidence="2 3" key="1">
    <citation type="journal article" date="2018" name="Biotechnol. Adv.">
        <title>Improved genomic resources and new bioinformatic workflow for the carcinogenic parasite Clonorchis sinensis: Biotechnological implications.</title>
        <authorList>
            <person name="Wang D."/>
            <person name="Korhonen P.K."/>
            <person name="Gasser R.B."/>
            <person name="Young N.D."/>
        </authorList>
    </citation>
    <scope>NUCLEOTIDE SEQUENCE [LARGE SCALE GENOMIC DNA]</scope>
    <source>
        <strain evidence="2">Cs-k2</strain>
    </source>
</reference>